<evidence type="ECO:0000259" key="1">
    <source>
        <dbReference type="Pfam" id="PF09791"/>
    </source>
</evidence>
<proteinExistence type="predicted"/>
<evidence type="ECO:0000313" key="2">
    <source>
        <dbReference type="EMBL" id="BEI87346.1"/>
    </source>
</evidence>
<protein>
    <recommendedName>
        <fullName evidence="1">Oxidoreductase-like domain-containing protein</fullName>
    </recommendedName>
</protein>
<dbReference type="KEGG" id="ccac:CcaHIS019_0100640"/>
<dbReference type="Proteomes" id="UP001233271">
    <property type="component" value="Chromosome 1"/>
</dbReference>
<dbReference type="AlphaFoldDB" id="A0AA48IAQ8"/>
<dbReference type="RefSeq" id="XP_060452612.1">
    <property type="nucleotide sequence ID" value="XM_060602566.1"/>
</dbReference>
<accession>A0AA48IAQ8</accession>
<dbReference type="InterPro" id="IPR039251">
    <property type="entry name" value="OXLD1"/>
</dbReference>
<keyword evidence="3" id="KW-1185">Reference proteome</keyword>
<evidence type="ECO:0000313" key="3">
    <source>
        <dbReference type="Proteomes" id="UP001233271"/>
    </source>
</evidence>
<name>A0AA48IAQ8_9TREE</name>
<dbReference type="PANTHER" id="PTHR21193:SF3">
    <property type="entry name" value="OXIDOREDUCTASE-LIKE DOMAIN-CONTAINING PROTEIN 1"/>
    <property type="match status" value="1"/>
</dbReference>
<gene>
    <name evidence="2" type="ORF">CcaverHIS019_0100640</name>
</gene>
<dbReference type="GeneID" id="85491217"/>
<dbReference type="EMBL" id="AP028212">
    <property type="protein sequence ID" value="BEI87346.1"/>
    <property type="molecule type" value="Genomic_DNA"/>
</dbReference>
<organism evidence="2 3">
    <name type="scientific">Cutaneotrichosporon cavernicola</name>
    <dbReference type="NCBI Taxonomy" id="279322"/>
    <lineage>
        <taxon>Eukaryota</taxon>
        <taxon>Fungi</taxon>
        <taxon>Dikarya</taxon>
        <taxon>Basidiomycota</taxon>
        <taxon>Agaricomycotina</taxon>
        <taxon>Tremellomycetes</taxon>
        <taxon>Trichosporonales</taxon>
        <taxon>Trichosporonaceae</taxon>
        <taxon>Cutaneotrichosporon</taxon>
    </lineage>
</organism>
<dbReference type="PANTHER" id="PTHR21193">
    <property type="entry name" value="OXIDOREDUCTASE-LIKE DOMAIN-CONTAINING PROTEIN 1"/>
    <property type="match status" value="1"/>
</dbReference>
<sequence length="116" mass="12627">MELTPDCCMSGCVHCVLQIYVDDMEEYNDAFDAARAALEHKNIPRGRWPKVMDEVDDAVEAPKMDPTMSAFAALEAKLAGKAAPPPKPRSKPAIDPGVAAFMALEAKIKNKHKSEA</sequence>
<feature type="domain" description="Oxidoreductase-like" evidence="1">
    <location>
        <begin position="6"/>
        <end position="35"/>
    </location>
</feature>
<dbReference type="InterPro" id="IPR019180">
    <property type="entry name" value="Oxidoreductase-like_N"/>
</dbReference>
<reference evidence="2" key="1">
    <citation type="journal article" date="2023" name="BMC Genomics">
        <title>Chromosome-level genome assemblies of Cutaneotrichosporon spp. (Trichosporonales, Basidiomycota) reveal imbalanced evolution between nucleotide sequences and chromosome synteny.</title>
        <authorList>
            <person name="Kobayashi Y."/>
            <person name="Kayamori A."/>
            <person name="Aoki K."/>
            <person name="Shiwa Y."/>
            <person name="Matsutani M."/>
            <person name="Fujita N."/>
            <person name="Sugita T."/>
            <person name="Iwasaki W."/>
            <person name="Tanaka N."/>
            <person name="Takashima M."/>
        </authorList>
    </citation>
    <scope>NUCLEOTIDE SEQUENCE</scope>
    <source>
        <strain evidence="2">HIS019</strain>
    </source>
</reference>
<dbReference type="GO" id="GO:0005739">
    <property type="term" value="C:mitochondrion"/>
    <property type="evidence" value="ECO:0007669"/>
    <property type="project" value="TreeGrafter"/>
</dbReference>
<dbReference type="Pfam" id="PF09791">
    <property type="entry name" value="Oxidored-like"/>
    <property type="match status" value="1"/>
</dbReference>